<comment type="subunit">
    <text evidence="4 9">Homodimer.</text>
</comment>
<keyword evidence="7 9" id="KW-0663">Pyridoxal phosphate</keyword>
<dbReference type="UniPathway" id="UPA00031">
    <property type="reaction ID" value="UER00012"/>
</dbReference>
<dbReference type="SUPFAM" id="SSF53383">
    <property type="entry name" value="PLP-dependent transferases"/>
    <property type="match status" value="1"/>
</dbReference>
<feature type="modified residue" description="N6-(pyridoxal phosphate)lysine" evidence="9">
    <location>
        <position position="231"/>
    </location>
</feature>
<gene>
    <name evidence="9 11" type="primary">hisC</name>
    <name evidence="11" type="ORF">CRM82_03225</name>
</gene>
<dbReference type="PANTHER" id="PTHR43643:SF3">
    <property type="entry name" value="HISTIDINOL-PHOSPHATE AMINOTRANSFERASE"/>
    <property type="match status" value="1"/>
</dbReference>
<dbReference type="Pfam" id="PF00155">
    <property type="entry name" value="Aminotran_1_2"/>
    <property type="match status" value="1"/>
</dbReference>
<dbReference type="EMBL" id="PDEA01000001">
    <property type="protein sequence ID" value="PEH87750.1"/>
    <property type="molecule type" value="Genomic_DNA"/>
</dbReference>
<evidence type="ECO:0000256" key="3">
    <source>
        <dbReference type="ARBA" id="ARBA00007970"/>
    </source>
</evidence>
<keyword evidence="5 9" id="KW-0032">Aminotransferase</keyword>
<name>A0A2A7UR59_COMTR</name>
<dbReference type="RefSeq" id="WP_066538619.1">
    <property type="nucleotide sequence ID" value="NZ_DALZQJ010000004.1"/>
</dbReference>
<dbReference type="Proteomes" id="UP000220246">
    <property type="component" value="Unassembled WGS sequence"/>
</dbReference>
<dbReference type="Gene3D" id="3.40.640.10">
    <property type="entry name" value="Type I PLP-dependent aspartate aminotransferase-like (Major domain)"/>
    <property type="match status" value="1"/>
</dbReference>
<comment type="cofactor">
    <cofactor evidence="1 9">
        <name>pyridoxal 5'-phosphate</name>
        <dbReference type="ChEBI" id="CHEBI:597326"/>
    </cofactor>
</comment>
<comment type="similarity">
    <text evidence="3 9">Belongs to the class-II pyridoxal-phosphate-dependent aminotransferase family. Histidinol-phosphate aminotransferase subfamily.</text>
</comment>
<dbReference type="GO" id="GO:0000105">
    <property type="term" value="P:L-histidine biosynthetic process"/>
    <property type="evidence" value="ECO:0007669"/>
    <property type="project" value="UniProtKB-UniRule"/>
</dbReference>
<accession>A0A2A7UR59</accession>
<evidence type="ECO:0000256" key="5">
    <source>
        <dbReference type="ARBA" id="ARBA00022576"/>
    </source>
</evidence>
<dbReference type="HAMAP" id="MF_01023">
    <property type="entry name" value="HisC_aminotrans_2"/>
    <property type="match status" value="1"/>
</dbReference>
<dbReference type="Gene3D" id="3.90.1150.10">
    <property type="entry name" value="Aspartate Aminotransferase, domain 1"/>
    <property type="match status" value="1"/>
</dbReference>
<evidence type="ECO:0000256" key="9">
    <source>
        <dbReference type="HAMAP-Rule" id="MF_01023"/>
    </source>
</evidence>
<comment type="catalytic activity">
    <reaction evidence="8 9">
        <text>L-histidinol phosphate + 2-oxoglutarate = 3-(imidazol-4-yl)-2-oxopropyl phosphate + L-glutamate</text>
        <dbReference type="Rhea" id="RHEA:23744"/>
        <dbReference type="ChEBI" id="CHEBI:16810"/>
        <dbReference type="ChEBI" id="CHEBI:29985"/>
        <dbReference type="ChEBI" id="CHEBI:57766"/>
        <dbReference type="ChEBI" id="CHEBI:57980"/>
        <dbReference type="EC" id="2.6.1.9"/>
    </reaction>
</comment>
<evidence type="ECO:0000313" key="11">
    <source>
        <dbReference type="EMBL" id="PEH87750.1"/>
    </source>
</evidence>
<evidence type="ECO:0000256" key="4">
    <source>
        <dbReference type="ARBA" id="ARBA00011738"/>
    </source>
</evidence>
<dbReference type="InterPro" id="IPR015422">
    <property type="entry name" value="PyrdxlP-dep_Trfase_small"/>
</dbReference>
<proteinExistence type="inferred from homology"/>
<dbReference type="EC" id="2.6.1.9" evidence="9"/>
<dbReference type="GeneID" id="80799595"/>
<organism evidence="11 12">
    <name type="scientific">Comamonas terrigena</name>
    <dbReference type="NCBI Taxonomy" id="32013"/>
    <lineage>
        <taxon>Bacteria</taxon>
        <taxon>Pseudomonadati</taxon>
        <taxon>Pseudomonadota</taxon>
        <taxon>Betaproteobacteria</taxon>
        <taxon>Burkholderiales</taxon>
        <taxon>Comamonadaceae</taxon>
        <taxon>Comamonas</taxon>
    </lineage>
</organism>
<dbReference type="AlphaFoldDB" id="A0A2A7UR59"/>
<dbReference type="PROSITE" id="PS00599">
    <property type="entry name" value="AA_TRANSFER_CLASS_2"/>
    <property type="match status" value="1"/>
</dbReference>
<dbReference type="PANTHER" id="PTHR43643">
    <property type="entry name" value="HISTIDINOL-PHOSPHATE AMINOTRANSFERASE 2"/>
    <property type="match status" value="1"/>
</dbReference>
<dbReference type="InterPro" id="IPR015421">
    <property type="entry name" value="PyrdxlP-dep_Trfase_major"/>
</dbReference>
<dbReference type="InterPro" id="IPR001917">
    <property type="entry name" value="Aminotrans_II_pyridoxalP_BS"/>
</dbReference>
<sequence>MNENIAQLARPEVPTLPAYNAGLSSDAVRTRYGVQHIARLGSNENPHGPSPRVGAALVDLARQIQYYPDASATTLRDALAARHAVQPGQLVLGNGSEDILQMLCQAFTGVGDVVLTQRPSFGLHEIYPRMMGASVELVELTADLEFDLAAWCAALQRAPKLAFIANPSNPVGCMWTAEQFAQLLQAASPQTLLVVDEAYVEYASLTPGYPDTLAQLQDCGKPWIVLRTFSKAWGLAGLRVGYGVAGDAATIALLDRVRTPFNVNQAAQVAAMAALKDEAYMRRSVQATVLEREALAQRLRTAGLRVAPSATNFLFVEVGRDAAVVAEGLLAKGVIIKPWKEPGFTQFLRVSVGLQEDNQRFVQALSAVLGRPI</sequence>
<evidence type="ECO:0000259" key="10">
    <source>
        <dbReference type="Pfam" id="PF00155"/>
    </source>
</evidence>
<comment type="caution">
    <text evidence="11">The sequence shown here is derived from an EMBL/GenBank/DDBJ whole genome shotgun (WGS) entry which is preliminary data.</text>
</comment>
<dbReference type="NCBIfam" id="TIGR01141">
    <property type="entry name" value="hisC"/>
    <property type="match status" value="1"/>
</dbReference>
<dbReference type="InterPro" id="IPR005861">
    <property type="entry name" value="HisP_aminotrans"/>
</dbReference>
<evidence type="ECO:0000256" key="7">
    <source>
        <dbReference type="ARBA" id="ARBA00022898"/>
    </source>
</evidence>
<dbReference type="OrthoDB" id="9813612at2"/>
<feature type="domain" description="Aminotransferase class I/classII large" evidence="10">
    <location>
        <begin position="38"/>
        <end position="365"/>
    </location>
</feature>
<comment type="pathway">
    <text evidence="2 9">Amino-acid biosynthesis; L-histidine biosynthesis; L-histidine from 5-phospho-alpha-D-ribose 1-diphosphate: step 7/9.</text>
</comment>
<dbReference type="InterPro" id="IPR050106">
    <property type="entry name" value="HistidinolP_aminotransfase"/>
</dbReference>
<evidence type="ECO:0000256" key="1">
    <source>
        <dbReference type="ARBA" id="ARBA00001933"/>
    </source>
</evidence>
<keyword evidence="9" id="KW-0368">Histidine biosynthesis</keyword>
<dbReference type="GO" id="GO:0030170">
    <property type="term" value="F:pyridoxal phosphate binding"/>
    <property type="evidence" value="ECO:0007669"/>
    <property type="project" value="InterPro"/>
</dbReference>
<keyword evidence="12" id="KW-1185">Reference proteome</keyword>
<evidence type="ECO:0000313" key="12">
    <source>
        <dbReference type="Proteomes" id="UP000220246"/>
    </source>
</evidence>
<evidence type="ECO:0000256" key="8">
    <source>
        <dbReference type="ARBA" id="ARBA00047481"/>
    </source>
</evidence>
<reference evidence="12" key="1">
    <citation type="submission" date="2017-09" db="EMBL/GenBank/DDBJ databases">
        <title>FDA dAtabase for Regulatory Grade micrObial Sequences (FDA-ARGOS): Supporting development and validation of Infectious Disease Dx tests.</title>
        <authorList>
            <person name="Minogue T."/>
            <person name="Wolcott M."/>
            <person name="Wasieloski L."/>
            <person name="Aguilar W."/>
            <person name="Moore D."/>
            <person name="Tallon L."/>
            <person name="Sadzewicz L."/>
            <person name="Ott S."/>
            <person name="Zhao X."/>
            <person name="Nagaraj S."/>
            <person name="Vavikolanu K."/>
            <person name="Aluvathingal J."/>
            <person name="Nadendla S."/>
            <person name="Sichtig H."/>
        </authorList>
    </citation>
    <scope>NUCLEOTIDE SEQUENCE [LARGE SCALE GENOMIC DNA]</scope>
    <source>
        <strain evidence="12">FDAARGOS_394</strain>
    </source>
</reference>
<keyword evidence="9" id="KW-0028">Amino-acid biosynthesis</keyword>
<dbReference type="InterPro" id="IPR015424">
    <property type="entry name" value="PyrdxlP-dep_Trfase"/>
</dbReference>
<dbReference type="CDD" id="cd00609">
    <property type="entry name" value="AAT_like"/>
    <property type="match status" value="1"/>
</dbReference>
<dbReference type="STRING" id="1219032.GCA_001515545_02540"/>
<evidence type="ECO:0000256" key="2">
    <source>
        <dbReference type="ARBA" id="ARBA00005011"/>
    </source>
</evidence>
<protein>
    <recommendedName>
        <fullName evidence="9">Histidinol-phosphate aminotransferase</fullName>
        <ecNumber evidence="9">2.6.1.9</ecNumber>
    </recommendedName>
    <alternativeName>
        <fullName evidence="9">Imidazole acetol-phosphate transaminase</fullName>
    </alternativeName>
</protein>
<dbReference type="NCBIfam" id="NF003496">
    <property type="entry name" value="PRK05166.1"/>
    <property type="match status" value="1"/>
</dbReference>
<dbReference type="InterPro" id="IPR004839">
    <property type="entry name" value="Aminotransferase_I/II_large"/>
</dbReference>
<dbReference type="GO" id="GO:0004400">
    <property type="term" value="F:histidinol-phosphate transaminase activity"/>
    <property type="evidence" value="ECO:0007669"/>
    <property type="project" value="UniProtKB-UniRule"/>
</dbReference>
<keyword evidence="6 9" id="KW-0808">Transferase</keyword>
<evidence type="ECO:0000256" key="6">
    <source>
        <dbReference type="ARBA" id="ARBA00022679"/>
    </source>
</evidence>